<evidence type="ECO:0000313" key="2">
    <source>
        <dbReference type="EMBL" id="GEM83919.1"/>
    </source>
</evidence>
<feature type="region of interest" description="Disordered" evidence="1">
    <location>
        <begin position="37"/>
        <end position="56"/>
    </location>
</feature>
<dbReference type="Proteomes" id="UP000321197">
    <property type="component" value="Unassembled WGS sequence"/>
</dbReference>
<reference evidence="2 3" key="1">
    <citation type="submission" date="2019-07" db="EMBL/GenBank/DDBJ databases">
        <title>Whole genome shotgun sequence of Meiothermus hypogaeus NBRC 106114.</title>
        <authorList>
            <person name="Hosoyama A."/>
            <person name="Uohara A."/>
            <person name="Ohji S."/>
            <person name="Ichikawa N."/>
        </authorList>
    </citation>
    <scope>NUCLEOTIDE SEQUENCE [LARGE SCALE GENOMIC DNA]</scope>
    <source>
        <strain evidence="2 3">NBRC 106114</strain>
    </source>
</reference>
<protein>
    <submittedName>
        <fullName evidence="2">Uncharacterized protein</fullName>
    </submittedName>
</protein>
<name>A0A511R2W0_9DEIN</name>
<evidence type="ECO:0000256" key="1">
    <source>
        <dbReference type="SAM" id="MobiDB-lite"/>
    </source>
</evidence>
<gene>
    <name evidence="2" type="ORF">MHY01S_20850</name>
</gene>
<proteinExistence type="predicted"/>
<sequence>MDKNLNPLRLIIALALIVYLGWLLLKPSPSEALVVQETPTTPTSSPAKTALPTATPTPKAAPALLCPGTIEQVTIGNYEIRLKISGSAERILVYTDQGNVTASTLEAGSAGEYRVRTPGPAAAVQLDNCEPLNLR</sequence>
<organism evidence="2 3">
    <name type="scientific">Meiothermus hypogaeus NBRC 106114</name>
    <dbReference type="NCBI Taxonomy" id="1227553"/>
    <lineage>
        <taxon>Bacteria</taxon>
        <taxon>Thermotogati</taxon>
        <taxon>Deinococcota</taxon>
        <taxon>Deinococci</taxon>
        <taxon>Thermales</taxon>
        <taxon>Thermaceae</taxon>
        <taxon>Meiothermus</taxon>
    </lineage>
</organism>
<evidence type="ECO:0000313" key="3">
    <source>
        <dbReference type="Proteomes" id="UP000321197"/>
    </source>
</evidence>
<dbReference type="RefSeq" id="WP_119342337.1">
    <property type="nucleotide sequence ID" value="NZ_BJXL01000066.1"/>
</dbReference>
<dbReference type="OrthoDB" id="26223at2"/>
<feature type="compositionally biased region" description="Low complexity" evidence="1">
    <location>
        <begin position="38"/>
        <end position="56"/>
    </location>
</feature>
<dbReference type="EMBL" id="BJXL01000066">
    <property type="protein sequence ID" value="GEM83919.1"/>
    <property type="molecule type" value="Genomic_DNA"/>
</dbReference>
<comment type="caution">
    <text evidence="2">The sequence shown here is derived from an EMBL/GenBank/DDBJ whole genome shotgun (WGS) entry which is preliminary data.</text>
</comment>
<dbReference type="AlphaFoldDB" id="A0A511R2W0"/>
<accession>A0A511R2W0</accession>